<evidence type="ECO:0008006" key="3">
    <source>
        <dbReference type="Google" id="ProtNLM"/>
    </source>
</evidence>
<accession>A0A852WR31</accession>
<keyword evidence="2" id="KW-1185">Reference proteome</keyword>
<dbReference type="Proteomes" id="UP000549066">
    <property type="component" value="Unassembled WGS sequence"/>
</dbReference>
<comment type="caution">
    <text evidence="1">The sequence shown here is derived from an EMBL/GenBank/DDBJ whole genome shotgun (WGS) entry which is preliminary data.</text>
</comment>
<dbReference type="EMBL" id="JACCFI010000001">
    <property type="protein sequence ID" value="NYG20642.1"/>
    <property type="molecule type" value="Genomic_DNA"/>
</dbReference>
<gene>
    <name evidence="1" type="ORF">BJY17_001389</name>
</gene>
<reference evidence="1 2" key="1">
    <citation type="submission" date="2020-07" db="EMBL/GenBank/DDBJ databases">
        <title>Sequencing the genomes of 1000 actinobacteria strains.</title>
        <authorList>
            <person name="Klenk H.-P."/>
        </authorList>
    </citation>
    <scope>NUCLEOTIDE SEQUENCE [LARGE SCALE GENOMIC DNA]</scope>
    <source>
        <strain evidence="1 2">DSM 8598</strain>
    </source>
</reference>
<evidence type="ECO:0000313" key="2">
    <source>
        <dbReference type="Proteomes" id="UP000549066"/>
    </source>
</evidence>
<evidence type="ECO:0000313" key="1">
    <source>
        <dbReference type="EMBL" id="NYG20642.1"/>
    </source>
</evidence>
<organism evidence="1 2">
    <name type="scientific">Agromyces hippuratus</name>
    <dbReference type="NCBI Taxonomy" id="286438"/>
    <lineage>
        <taxon>Bacteria</taxon>
        <taxon>Bacillati</taxon>
        <taxon>Actinomycetota</taxon>
        <taxon>Actinomycetes</taxon>
        <taxon>Micrococcales</taxon>
        <taxon>Microbacteriaceae</taxon>
        <taxon>Agromyces</taxon>
    </lineage>
</organism>
<protein>
    <recommendedName>
        <fullName evidence="3">Hydrolase</fullName>
    </recommendedName>
</protein>
<proteinExistence type="predicted"/>
<dbReference type="PANTHER" id="PTHR36839:SF1">
    <property type="entry name" value="METALLO-BETA-LACTAMASE FAMILY PROTEIN (AFU_ORTHOLOGUE AFUA_5G12770)"/>
    <property type="match status" value="1"/>
</dbReference>
<dbReference type="PANTHER" id="PTHR36839">
    <property type="entry name" value="METALLO-BETA-LACTAMASE FAMILY PROTEIN (AFU_ORTHOLOGUE AFUA_5G12770)"/>
    <property type="match status" value="1"/>
</dbReference>
<sequence>MTIWTCATCAIEHADTATPPASCAICSDDRQFVPASGQRWTTREELAGKGYRITTSEIEPGLHGITTEPELGIGQRGLLDGAGERWLRADQRCIVRSL</sequence>
<name>A0A852WR31_9MICO</name>
<dbReference type="AlphaFoldDB" id="A0A852WR31"/>
<dbReference type="RefSeq" id="WP_179550733.1">
    <property type="nucleotide sequence ID" value="NZ_JACCFI010000001.1"/>
</dbReference>